<dbReference type="Pfam" id="PF00009">
    <property type="entry name" value="GTP_EFTU"/>
    <property type="match status" value="1"/>
</dbReference>
<dbReference type="Gene3D" id="3.40.50.300">
    <property type="entry name" value="P-loop containing nucleotide triphosphate hydrolases"/>
    <property type="match status" value="1"/>
</dbReference>
<dbReference type="PANTHER" id="PTHR43721">
    <property type="entry name" value="ELONGATION FACTOR TU-RELATED"/>
    <property type="match status" value="1"/>
</dbReference>
<dbReference type="InterPro" id="IPR050055">
    <property type="entry name" value="EF-Tu_GTPase"/>
</dbReference>
<reference evidence="8 9" key="1">
    <citation type="submission" date="2020-08" db="EMBL/GenBank/DDBJ databases">
        <title>Genomic Encyclopedia of Type Strains, Phase IV (KMG-IV): sequencing the most valuable type-strain genomes for metagenomic binning, comparative biology and taxonomic classification.</title>
        <authorList>
            <person name="Goeker M."/>
        </authorList>
    </citation>
    <scope>NUCLEOTIDE SEQUENCE [LARGE SCALE GENOMIC DNA]</scope>
    <source>
        <strain evidence="8 9">DSM 29781</strain>
    </source>
</reference>
<dbReference type="SUPFAM" id="SSF46785">
    <property type="entry name" value="Winged helix' DNA-binding domain"/>
    <property type="match status" value="3"/>
</dbReference>
<evidence type="ECO:0000256" key="2">
    <source>
        <dbReference type="ARBA" id="ARBA00022490"/>
    </source>
</evidence>
<evidence type="ECO:0000256" key="5">
    <source>
        <dbReference type="ARBA" id="ARBA00023134"/>
    </source>
</evidence>
<dbReference type="GO" id="GO:0005525">
    <property type="term" value="F:GTP binding"/>
    <property type="evidence" value="ECO:0007669"/>
    <property type="project" value="UniProtKB-KW"/>
</dbReference>
<dbReference type="RefSeq" id="WP_183966531.1">
    <property type="nucleotide sequence ID" value="NZ_BAABEW010000001.1"/>
</dbReference>
<gene>
    <name evidence="8" type="ORF">HNQ70_001826</name>
</gene>
<evidence type="ECO:0000313" key="8">
    <source>
        <dbReference type="EMBL" id="MBB5271816.1"/>
    </source>
</evidence>
<dbReference type="GO" id="GO:0001514">
    <property type="term" value="P:selenocysteine incorporation"/>
    <property type="evidence" value="ECO:0007669"/>
    <property type="project" value="InterPro"/>
</dbReference>
<dbReference type="GO" id="GO:0003723">
    <property type="term" value="F:RNA binding"/>
    <property type="evidence" value="ECO:0007669"/>
    <property type="project" value="InterPro"/>
</dbReference>
<sequence>MIVATAGHVDHGKTSLVRALTGVDTDRLEEERRRGMSIDLGFAYADLGGALPVGFVDVPGHERFLRNMLAGVAAIDFALLVVAADDGPMPQTLEHVAILGLLGVRRGAVALTKVDRVSPQRLEQARAEIDAALAGGPLAGAPLFPVATPTGEGVAQLRAHLAAEDGARAARPPSGNFRLSIDRSFTLAGAGLVVTGAVFSGRAELGESLLLSPRGIEVRVRAIHAQGRPAGAASAGQRCALNLAGADLRKAEISRGDWLVAPRAHAPTDRIDVRVDLLADAPGPLPHWAPVQLHLGSGVCNARVALADGRSLHPGERALAQLVPEAPLCALRGDRFVIRDPAARRTLGGGLVLDPFGVQRGRGSPARIAALRAMEREEPHEALGALLAATPEGVRLDRFERAWNLDGDEAARLAAGVPMQRFRDADAGEWALAPAAWEALRARQLEALDASHARHPERLGPTEAALAAEAGLRRPTPASRAALRSLLAESALVRDGPSLRRPGHVPKLPPEDAALLTRVRELLAGAGLRPPIVGELAASLGAERAALLESLDRIARTGQLVRIAPNRFFLPATINALVETARTLSAESADGSFDAAAFRDRSGIGRNLTIEVLEYLDRSGFTRFTRNRRWMTGAVPPRPPAQAAGACSGLDQ</sequence>
<comment type="subcellular location">
    <subcellularLocation>
        <location evidence="1">Cytoplasm</location>
    </subcellularLocation>
</comment>
<dbReference type="CDD" id="cd04171">
    <property type="entry name" value="SelB"/>
    <property type="match status" value="1"/>
</dbReference>
<dbReference type="PANTHER" id="PTHR43721:SF22">
    <property type="entry name" value="ELONGATION FACTOR TU, MITOCHONDRIAL"/>
    <property type="match status" value="1"/>
</dbReference>
<evidence type="ECO:0000313" key="9">
    <source>
        <dbReference type="Proteomes" id="UP000532440"/>
    </source>
</evidence>
<keyword evidence="3" id="KW-0547">Nucleotide-binding</keyword>
<protein>
    <submittedName>
        <fullName evidence="8">Selenocysteine-specific elongation factor</fullName>
    </submittedName>
</protein>
<feature type="region of interest" description="Disordered" evidence="6">
    <location>
        <begin position="632"/>
        <end position="652"/>
    </location>
</feature>
<dbReference type="Proteomes" id="UP000532440">
    <property type="component" value="Unassembled WGS sequence"/>
</dbReference>
<keyword evidence="2" id="KW-0963">Cytoplasm</keyword>
<dbReference type="SUPFAM" id="SSF50465">
    <property type="entry name" value="EF-Tu/eEF-1alpha/eIF2-gamma C-terminal domain"/>
    <property type="match status" value="1"/>
</dbReference>
<dbReference type="InterPro" id="IPR004535">
    <property type="entry name" value="Transl_elong_SelB"/>
</dbReference>
<name>A0A7W8HGX0_9BURK</name>
<dbReference type="Gene3D" id="1.10.10.2770">
    <property type="match status" value="1"/>
</dbReference>
<evidence type="ECO:0000256" key="4">
    <source>
        <dbReference type="ARBA" id="ARBA00022917"/>
    </source>
</evidence>
<dbReference type="InterPro" id="IPR036388">
    <property type="entry name" value="WH-like_DNA-bd_sf"/>
</dbReference>
<proteinExistence type="predicted"/>
<dbReference type="CDD" id="cd03696">
    <property type="entry name" value="SelB_II"/>
    <property type="match status" value="1"/>
</dbReference>
<accession>A0A7W8HGX0</accession>
<evidence type="ECO:0000259" key="7">
    <source>
        <dbReference type="PROSITE" id="PS51722"/>
    </source>
</evidence>
<organism evidence="8 9">
    <name type="scientific">Quisquiliibacterium transsilvanicum</name>
    <dbReference type="NCBI Taxonomy" id="1549638"/>
    <lineage>
        <taxon>Bacteria</taxon>
        <taxon>Pseudomonadati</taxon>
        <taxon>Pseudomonadota</taxon>
        <taxon>Betaproteobacteria</taxon>
        <taxon>Burkholderiales</taxon>
        <taxon>Burkholderiaceae</taxon>
        <taxon>Quisquiliibacterium</taxon>
    </lineage>
</organism>
<dbReference type="NCBIfam" id="TIGR00475">
    <property type="entry name" value="selB"/>
    <property type="match status" value="1"/>
</dbReference>
<dbReference type="Pfam" id="PF25461">
    <property type="entry name" value="Beta-barrel_SelB"/>
    <property type="match status" value="1"/>
</dbReference>
<evidence type="ECO:0000256" key="6">
    <source>
        <dbReference type="SAM" id="MobiDB-lite"/>
    </source>
</evidence>
<dbReference type="Pfam" id="PF09107">
    <property type="entry name" value="WHD_3rd_SelB"/>
    <property type="match status" value="1"/>
</dbReference>
<dbReference type="InterPro" id="IPR009001">
    <property type="entry name" value="Transl_elong_EF1A/Init_IF2_C"/>
</dbReference>
<dbReference type="PROSITE" id="PS51722">
    <property type="entry name" value="G_TR_2"/>
    <property type="match status" value="1"/>
</dbReference>
<comment type="caution">
    <text evidence="8">The sequence shown here is derived from an EMBL/GenBank/DDBJ whole genome shotgun (WGS) entry which is preliminary data.</text>
</comment>
<evidence type="ECO:0000256" key="1">
    <source>
        <dbReference type="ARBA" id="ARBA00004496"/>
    </source>
</evidence>
<dbReference type="GO" id="GO:0003924">
    <property type="term" value="F:GTPase activity"/>
    <property type="evidence" value="ECO:0007669"/>
    <property type="project" value="InterPro"/>
</dbReference>
<keyword evidence="8" id="KW-0251">Elongation factor</keyword>
<feature type="domain" description="Tr-type G" evidence="7">
    <location>
        <begin position="1"/>
        <end position="173"/>
    </location>
</feature>
<evidence type="ECO:0000256" key="3">
    <source>
        <dbReference type="ARBA" id="ARBA00022741"/>
    </source>
</evidence>
<dbReference type="Pfam" id="PF09106">
    <property type="entry name" value="WHD_2nd_SelB"/>
    <property type="match status" value="1"/>
</dbReference>
<dbReference type="EMBL" id="JACHGB010000003">
    <property type="protein sequence ID" value="MBB5271816.1"/>
    <property type="molecule type" value="Genomic_DNA"/>
</dbReference>
<dbReference type="CDD" id="cd15491">
    <property type="entry name" value="selB_III"/>
    <property type="match status" value="1"/>
</dbReference>
<keyword evidence="9" id="KW-1185">Reference proteome</keyword>
<keyword evidence="5" id="KW-0342">GTP-binding</keyword>
<dbReference type="SUPFAM" id="SSF52540">
    <property type="entry name" value="P-loop containing nucleoside triphosphate hydrolases"/>
    <property type="match status" value="1"/>
</dbReference>
<dbReference type="InterPro" id="IPR000795">
    <property type="entry name" value="T_Tr_GTP-bd_dom"/>
</dbReference>
<keyword evidence="4" id="KW-0648">Protein biosynthesis</keyword>
<dbReference type="Gene3D" id="1.10.10.10">
    <property type="entry name" value="Winged helix-like DNA-binding domain superfamily/Winged helix DNA-binding domain"/>
    <property type="match status" value="1"/>
</dbReference>
<dbReference type="InterPro" id="IPR009000">
    <property type="entry name" value="Transl_B-barrel_sf"/>
</dbReference>
<dbReference type="InterPro" id="IPR027417">
    <property type="entry name" value="P-loop_NTPase"/>
</dbReference>
<dbReference type="InterPro" id="IPR015191">
    <property type="entry name" value="SelB_WHD4"/>
</dbReference>
<dbReference type="GO" id="GO:0003746">
    <property type="term" value="F:translation elongation factor activity"/>
    <property type="evidence" value="ECO:0007669"/>
    <property type="project" value="UniProtKB-KW"/>
</dbReference>
<dbReference type="GO" id="GO:0005737">
    <property type="term" value="C:cytoplasm"/>
    <property type="evidence" value="ECO:0007669"/>
    <property type="project" value="UniProtKB-SubCell"/>
</dbReference>
<dbReference type="InterPro" id="IPR057335">
    <property type="entry name" value="Beta-barrel_SelB"/>
</dbReference>
<dbReference type="PRINTS" id="PR00315">
    <property type="entry name" value="ELONGATNFCT"/>
</dbReference>
<dbReference type="Gene3D" id="2.40.30.10">
    <property type="entry name" value="Translation factors"/>
    <property type="match status" value="1"/>
</dbReference>
<dbReference type="SUPFAM" id="SSF50447">
    <property type="entry name" value="Translation proteins"/>
    <property type="match status" value="1"/>
</dbReference>
<dbReference type="AlphaFoldDB" id="A0A7W8HGX0"/>
<dbReference type="InterPro" id="IPR036390">
    <property type="entry name" value="WH_DNA-bd_sf"/>
</dbReference>
<dbReference type="InterPro" id="IPR015190">
    <property type="entry name" value="Elong_fac_SelB-wing-hlx_typ-2"/>
</dbReference>